<protein>
    <submittedName>
        <fullName evidence="1">Uncharacterized protein</fullName>
    </submittedName>
</protein>
<dbReference type="EMBL" id="NRJF01000241">
    <property type="protein sequence ID" value="RIY32261.1"/>
    <property type="molecule type" value="Genomic_DNA"/>
</dbReference>
<accession>A0A3A1Y485</accession>
<gene>
    <name evidence="1" type="ORF">CKF59_07110</name>
</gene>
<evidence type="ECO:0000313" key="1">
    <source>
        <dbReference type="EMBL" id="RIY32261.1"/>
    </source>
</evidence>
<reference evidence="1 2" key="1">
    <citation type="submission" date="2017-08" db="EMBL/GenBank/DDBJ databases">
        <title>Reclassification of Bisgaard taxon 37 and 44.</title>
        <authorList>
            <person name="Christensen H."/>
        </authorList>
    </citation>
    <scope>NUCLEOTIDE SEQUENCE [LARGE SCALE GENOMIC DNA]</scope>
    <source>
        <strain evidence="1 2">EEAB3T1</strain>
    </source>
</reference>
<feature type="non-terminal residue" evidence="1">
    <location>
        <position position="1"/>
    </location>
</feature>
<organism evidence="1 2">
    <name type="scientific">Psittacicella gerlachiana</name>
    <dbReference type="NCBI Taxonomy" id="2028574"/>
    <lineage>
        <taxon>Bacteria</taxon>
        <taxon>Pseudomonadati</taxon>
        <taxon>Pseudomonadota</taxon>
        <taxon>Gammaproteobacteria</taxon>
        <taxon>Pasteurellales</taxon>
        <taxon>Psittacicellaceae</taxon>
        <taxon>Psittacicella</taxon>
    </lineage>
</organism>
<dbReference type="Proteomes" id="UP000265964">
    <property type="component" value="Unassembled WGS sequence"/>
</dbReference>
<dbReference type="RefSeq" id="WP_222985691.1">
    <property type="nucleotide sequence ID" value="NZ_NRJF01000241.1"/>
</dbReference>
<name>A0A3A1Y485_9GAMM</name>
<sequence length="379" mass="43838">HLIIYSVDNAKNLNLDVVDNKLVVKKISYNIIVSELRKHVTIQTHILKQILEEHFFADDVVLSDENIFKCTADTATTTLLVDENQINKPYLIDINLCYNSTWINFITNKSDSLVSSLSVEKGFKEIVNGINSNPKIKTPLSLEAIYHGLRSYRFLVTRSKVDLKFPLFNVNFYLSETEQAIILPLQEVFHLCYDKFKELDRNGLRFTSDFLDKVQINFMGFGADLFDISAVASLVFSERLMDELEYMERQKEQHAKITSNTKVEESTINLTTGMRYYNNVYLPSANVKTKQLIYLTSDDQLKFTHVTLRVSQKAKILLNTCQSFSNLMLDHDGREKYKVYLNCLDQFATSLGLIYNFHLAQPKPIRRGFLESILKFLNF</sequence>
<evidence type="ECO:0000313" key="2">
    <source>
        <dbReference type="Proteomes" id="UP000265964"/>
    </source>
</evidence>
<keyword evidence="2" id="KW-1185">Reference proteome</keyword>
<dbReference type="AlphaFoldDB" id="A0A3A1Y485"/>
<comment type="caution">
    <text evidence="1">The sequence shown here is derived from an EMBL/GenBank/DDBJ whole genome shotgun (WGS) entry which is preliminary data.</text>
</comment>
<proteinExistence type="predicted"/>